<dbReference type="AlphaFoldDB" id="A0A495XJL8"/>
<feature type="signal peptide" evidence="4">
    <location>
        <begin position="1"/>
        <end position="33"/>
    </location>
</feature>
<evidence type="ECO:0000259" key="5">
    <source>
        <dbReference type="PROSITE" id="PS51173"/>
    </source>
</evidence>
<dbReference type="Gene3D" id="2.60.40.290">
    <property type="match status" value="1"/>
</dbReference>
<keyword evidence="7" id="KW-1185">Reference proteome</keyword>
<evidence type="ECO:0000313" key="7">
    <source>
        <dbReference type="Proteomes" id="UP000272729"/>
    </source>
</evidence>
<keyword evidence="4" id="KW-0732">Signal</keyword>
<gene>
    <name evidence="6" type="ORF">DFJ66_7973</name>
</gene>
<keyword evidence="2" id="KW-0119">Carbohydrate metabolism</keyword>
<dbReference type="Gene3D" id="2.60.120.180">
    <property type="match status" value="1"/>
</dbReference>
<feature type="domain" description="CBM2" evidence="5">
    <location>
        <begin position="272"/>
        <end position="378"/>
    </location>
</feature>
<dbReference type="SUPFAM" id="SSF49384">
    <property type="entry name" value="Carbohydrate-binding domain"/>
    <property type="match status" value="1"/>
</dbReference>
<proteinExistence type="inferred from homology"/>
<dbReference type="InterPro" id="IPR012291">
    <property type="entry name" value="CBM2_carb-bd_dom_sf"/>
</dbReference>
<feature type="compositionally biased region" description="Low complexity" evidence="3">
    <location>
        <begin position="263"/>
        <end position="277"/>
    </location>
</feature>
<comment type="caution">
    <text evidence="6">The sequence shown here is derived from an EMBL/GenBank/DDBJ whole genome shotgun (WGS) entry which is preliminary data.</text>
</comment>
<dbReference type="GO" id="GO:0008810">
    <property type="term" value="F:cellulase activity"/>
    <property type="evidence" value="ECO:0007669"/>
    <property type="project" value="InterPro"/>
</dbReference>
<keyword evidence="2" id="KW-0326">Glycosidase</keyword>
<dbReference type="GO" id="GO:0000272">
    <property type="term" value="P:polysaccharide catabolic process"/>
    <property type="evidence" value="ECO:0007669"/>
    <property type="project" value="UniProtKB-KW"/>
</dbReference>
<organism evidence="6 7">
    <name type="scientific">Saccharothrix variisporea</name>
    <dbReference type="NCBI Taxonomy" id="543527"/>
    <lineage>
        <taxon>Bacteria</taxon>
        <taxon>Bacillati</taxon>
        <taxon>Actinomycetota</taxon>
        <taxon>Actinomycetes</taxon>
        <taxon>Pseudonocardiales</taxon>
        <taxon>Pseudonocardiaceae</taxon>
        <taxon>Saccharothrix</taxon>
    </lineage>
</organism>
<dbReference type="Pfam" id="PF00553">
    <property type="entry name" value="CBM_2"/>
    <property type="match status" value="1"/>
</dbReference>
<dbReference type="PANTHER" id="PTHR34002:SF9">
    <property type="entry name" value="XYLOGLUCAN-SPECIFIC ENDO-BETA-1,4-GLUCANASE A"/>
    <property type="match status" value="1"/>
</dbReference>
<sequence length="378" mass="38737">MRARALRPAALLLAGVTAVAGLVVALSPPEASAATTICEKFGSTKIQGGRYVVQNNEWGANDGQCLSVSDTGFTITSGNHNVPTNGAPAAYPSIYAGCHYGNCSSGSGLPLQVSGFGSLPSSVAYTTASGSWNASYDLWFDPNPNQSGQNTGAELMIWGSHQGPPQPIGSKVGTASIAGTGWDVWVGNIGWNVISYVRQQTTNSLDLNLADFANDAVRRGQVQTSWYLTSVQFGFEPWQGGPGLAVNSFSFSTSGGGGGGGTTTTTTTTTPNPGGPSACRASHRVTNSWGSGFTAEVTLTNTGSSTVRNWRATWTAPSGVSVTNGWNATVTQSGSTVTATAPSWSPDLAPGQSVVVGYQANGQAASPSDFTVDGVRCS</sequence>
<name>A0A495XJL8_9PSEU</name>
<dbReference type="InterPro" id="IPR013319">
    <property type="entry name" value="GH11/12"/>
</dbReference>
<accession>A0A495XJL8</accession>
<dbReference type="SUPFAM" id="SSF49899">
    <property type="entry name" value="Concanavalin A-like lectins/glucanases"/>
    <property type="match status" value="1"/>
</dbReference>
<dbReference type="Proteomes" id="UP000272729">
    <property type="component" value="Unassembled WGS sequence"/>
</dbReference>
<dbReference type="Pfam" id="PF01670">
    <property type="entry name" value="Glyco_hydro_12"/>
    <property type="match status" value="1"/>
</dbReference>
<dbReference type="InterPro" id="IPR013320">
    <property type="entry name" value="ConA-like_dom_sf"/>
</dbReference>
<feature type="chain" id="PRO_5019785389" evidence="4">
    <location>
        <begin position="34"/>
        <end position="378"/>
    </location>
</feature>
<dbReference type="RefSeq" id="WP_121229518.1">
    <property type="nucleotide sequence ID" value="NZ_JBIUBA010000006.1"/>
</dbReference>
<keyword evidence="2" id="KW-0378">Hydrolase</keyword>
<reference evidence="6 7" key="1">
    <citation type="submission" date="2018-10" db="EMBL/GenBank/DDBJ databases">
        <title>Sequencing the genomes of 1000 actinobacteria strains.</title>
        <authorList>
            <person name="Klenk H.-P."/>
        </authorList>
    </citation>
    <scope>NUCLEOTIDE SEQUENCE [LARGE SCALE GENOMIC DNA]</scope>
    <source>
        <strain evidence="6 7">DSM 43911</strain>
    </source>
</reference>
<feature type="region of interest" description="Disordered" evidence="3">
    <location>
        <begin position="254"/>
        <end position="278"/>
    </location>
</feature>
<keyword evidence="2" id="KW-0624">Polysaccharide degradation</keyword>
<dbReference type="InterPro" id="IPR002594">
    <property type="entry name" value="GH12"/>
</dbReference>
<evidence type="ECO:0000313" key="6">
    <source>
        <dbReference type="EMBL" id="RKT74610.1"/>
    </source>
</evidence>
<evidence type="ECO:0000256" key="2">
    <source>
        <dbReference type="RuleBase" id="RU361163"/>
    </source>
</evidence>
<protein>
    <submittedName>
        <fullName evidence="6">Cellulose binding domain-containing protein</fullName>
    </submittedName>
</protein>
<dbReference type="GO" id="GO:0030247">
    <property type="term" value="F:polysaccharide binding"/>
    <property type="evidence" value="ECO:0007669"/>
    <property type="project" value="UniProtKB-UniRule"/>
</dbReference>
<dbReference type="PANTHER" id="PTHR34002">
    <property type="entry name" value="BLR1656 PROTEIN"/>
    <property type="match status" value="1"/>
</dbReference>
<dbReference type="PROSITE" id="PS51173">
    <property type="entry name" value="CBM2"/>
    <property type="match status" value="1"/>
</dbReference>
<dbReference type="EMBL" id="RBXR01000001">
    <property type="protein sequence ID" value="RKT74610.1"/>
    <property type="molecule type" value="Genomic_DNA"/>
</dbReference>
<evidence type="ECO:0000256" key="3">
    <source>
        <dbReference type="SAM" id="MobiDB-lite"/>
    </source>
</evidence>
<evidence type="ECO:0000256" key="4">
    <source>
        <dbReference type="SAM" id="SignalP"/>
    </source>
</evidence>
<dbReference type="InterPro" id="IPR001919">
    <property type="entry name" value="CBD2"/>
</dbReference>
<evidence type="ECO:0000256" key="1">
    <source>
        <dbReference type="ARBA" id="ARBA00005519"/>
    </source>
</evidence>
<dbReference type="OrthoDB" id="2557744at2"/>
<comment type="similarity">
    <text evidence="1 2">Belongs to the glycosyl hydrolase 12 (cellulase H) family.</text>
</comment>
<dbReference type="SMART" id="SM00637">
    <property type="entry name" value="CBD_II"/>
    <property type="match status" value="1"/>
</dbReference>
<dbReference type="InterPro" id="IPR008965">
    <property type="entry name" value="CBM2/CBM3_carb-bd_dom_sf"/>
</dbReference>